<dbReference type="RefSeq" id="WP_125350722.1">
    <property type="nucleotide sequence ID" value="NZ_RHPN01000053.1"/>
</dbReference>
<evidence type="ECO:0000313" key="1">
    <source>
        <dbReference type="EMBL" id="RRT87514.1"/>
    </source>
</evidence>
<dbReference type="Proteomes" id="UP000267844">
    <property type="component" value="Unassembled WGS sequence"/>
</dbReference>
<dbReference type="AlphaFoldDB" id="A0A427BF25"/>
<organism evidence="1 2">
    <name type="scientific">Empedobacter falsenii</name>
    <dbReference type="NCBI Taxonomy" id="343874"/>
    <lineage>
        <taxon>Bacteria</taxon>
        <taxon>Pseudomonadati</taxon>
        <taxon>Bacteroidota</taxon>
        <taxon>Flavobacteriia</taxon>
        <taxon>Flavobacteriales</taxon>
        <taxon>Weeksellaceae</taxon>
        <taxon>Empedobacter</taxon>
    </lineage>
</organism>
<dbReference type="EMBL" id="RHPO01000052">
    <property type="protein sequence ID" value="RRT87514.1"/>
    <property type="molecule type" value="Genomic_DNA"/>
</dbReference>
<proteinExistence type="predicted"/>
<reference evidence="1 2" key="1">
    <citation type="submission" date="2018-10" db="EMBL/GenBank/DDBJ databases">
        <title>Transmission dynamics of multidrug resistant bacteria on intensive care unit surfaces.</title>
        <authorList>
            <person name="D'Souza A.W."/>
            <person name="Potter R.F."/>
            <person name="Wallace M."/>
            <person name="Shupe A."/>
            <person name="Patel S."/>
            <person name="Sun S."/>
            <person name="Gul D."/>
            <person name="Kwon J.H."/>
            <person name="Andleeb S."/>
            <person name="Burnham C.-A.D."/>
            <person name="Dantas G."/>
        </authorList>
    </citation>
    <scope>NUCLEOTIDE SEQUENCE [LARGE SCALE GENOMIC DNA]</scope>
    <source>
        <strain evidence="1 2">WF_348</strain>
    </source>
</reference>
<name>A0A427BF25_9FLAO</name>
<gene>
    <name evidence="1" type="ORF">EGI89_14515</name>
</gene>
<protein>
    <submittedName>
        <fullName evidence="1">Uncharacterized protein</fullName>
    </submittedName>
</protein>
<accession>A0A427BF25</accession>
<comment type="caution">
    <text evidence="1">The sequence shown here is derived from an EMBL/GenBank/DDBJ whole genome shotgun (WGS) entry which is preliminary data.</text>
</comment>
<evidence type="ECO:0000313" key="2">
    <source>
        <dbReference type="Proteomes" id="UP000267844"/>
    </source>
</evidence>
<sequence>MSESLKSVDTRSLKRKFEGKGEMKDFTFTQIARNDFAVIYEKVYKNHLKKTFEVFEIKINSRFNLESYPTSKAFGVWAWDIETLEKAVFKFHEITKKVKERQ</sequence>